<dbReference type="InterPro" id="IPR011992">
    <property type="entry name" value="EF-hand-dom_pair"/>
</dbReference>
<dbReference type="SUPFAM" id="SSF81324">
    <property type="entry name" value="Voltage-gated potassium channels"/>
    <property type="match status" value="1"/>
</dbReference>
<dbReference type="EMBL" id="CAMXCT030002069">
    <property type="protein sequence ID" value="CAL4782716.1"/>
    <property type="molecule type" value="Genomic_DNA"/>
</dbReference>
<feature type="transmembrane region" description="Helical" evidence="6">
    <location>
        <begin position="171"/>
        <end position="192"/>
    </location>
</feature>
<evidence type="ECO:0000256" key="5">
    <source>
        <dbReference type="SAM" id="MobiDB-lite"/>
    </source>
</evidence>
<evidence type="ECO:0000256" key="2">
    <source>
        <dbReference type="ARBA" id="ARBA00022692"/>
    </source>
</evidence>
<evidence type="ECO:0000313" key="10">
    <source>
        <dbReference type="EMBL" id="CAL4782716.1"/>
    </source>
</evidence>
<dbReference type="Proteomes" id="UP001152797">
    <property type="component" value="Unassembled WGS sequence"/>
</dbReference>
<reference evidence="9" key="2">
    <citation type="submission" date="2024-04" db="EMBL/GenBank/DDBJ databases">
        <authorList>
            <person name="Chen Y."/>
            <person name="Shah S."/>
            <person name="Dougan E. K."/>
            <person name="Thang M."/>
            <person name="Chan C."/>
        </authorList>
    </citation>
    <scope>NUCLEOTIDE SEQUENCE [LARGE SCALE GENOMIC DNA]</scope>
</reference>
<evidence type="ECO:0000256" key="4">
    <source>
        <dbReference type="ARBA" id="ARBA00023136"/>
    </source>
</evidence>
<accession>A0A9P1FZI8</accession>
<evidence type="ECO:0000313" key="9">
    <source>
        <dbReference type="EMBL" id="CAL1148779.1"/>
    </source>
</evidence>
<feature type="region of interest" description="Disordered" evidence="5">
    <location>
        <begin position="120"/>
        <end position="141"/>
    </location>
</feature>
<feature type="domain" description="EF-hand" evidence="7">
    <location>
        <begin position="442"/>
        <end position="477"/>
    </location>
</feature>
<feature type="transmembrane region" description="Helical" evidence="6">
    <location>
        <begin position="394"/>
        <end position="418"/>
    </location>
</feature>
<feature type="transmembrane region" description="Helical" evidence="6">
    <location>
        <begin position="253"/>
        <end position="271"/>
    </location>
</feature>
<dbReference type="Pfam" id="PF00520">
    <property type="entry name" value="Ion_trans"/>
    <property type="match status" value="1"/>
</dbReference>
<dbReference type="Gene3D" id="1.10.287.70">
    <property type="match status" value="1"/>
</dbReference>
<evidence type="ECO:0000313" key="8">
    <source>
        <dbReference type="EMBL" id="CAI3995404.1"/>
    </source>
</evidence>
<dbReference type="Gene3D" id="1.20.120.350">
    <property type="entry name" value="Voltage-gated potassium channels. Chain C"/>
    <property type="match status" value="1"/>
</dbReference>
<sequence>MAYMEEFLEICASERRRLLQIAKEQNDAFGRHVQASFARLAQSKPEPNAGNEVSLKKEEFTPVEGSHKLSRLLSPQRPELLSENVDPWPTSFWPLSTHTELQDVQTKVEESTATVFAASKRDGAKHSTDNSIGKIQAQQSSSKKIMETETSKILKSQSYTRSRGMGAWERAAAYVDYLAAILVLLNSVVMMLELELEGRAIGRQLSLSEGPSLEELEGVFKTLHNTFVFVFLGELIVRTVIRGLDFFRDIANWFDIFLVAAGLLEAFVLGGDPKNLLMMRLMRTLKAFRAIRMVRTFRLFKGLQLLVKACTCFLPSLGWSMVLLGVFMSIGTLVLGNLLQDFIVDDSQNLEDRHWIWNRYGTAYRAMYTLYEITFAGNWPTNARPVLEKVSQGFVIFFVSYVTIIVFAIIRVISAIFLKDTLDAAQADAESVVVDRLRKKADYLQKLEVLFRALDEEGDGTISEEKLITLFENPKVEAYFQTLDVDVTEGAALFNMLDDGDGQVTLDEFVDGILRCRGPARALDQVAMRADLKNLDVKVNALVHFLGAKVQKH</sequence>
<comment type="subcellular location">
    <subcellularLocation>
        <location evidence="1">Membrane</location>
        <topology evidence="1">Multi-pass membrane protein</topology>
    </subcellularLocation>
</comment>
<feature type="transmembrane region" description="Helical" evidence="6">
    <location>
        <begin position="317"/>
        <end position="339"/>
    </location>
</feature>
<dbReference type="PROSITE" id="PS50222">
    <property type="entry name" value="EF_HAND_2"/>
    <property type="match status" value="1"/>
</dbReference>
<name>A0A9P1FZI8_9DINO</name>
<evidence type="ECO:0000256" key="6">
    <source>
        <dbReference type="SAM" id="Phobius"/>
    </source>
</evidence>
<feature type="compositionally biased region" description="Polar residues" evidence="5">
    <location>
        <begin position="129"/>
        <end position="141"/>
    </location>
</feature>
<dbReference type="InterPro" id="IPR002048">
    <property type="entry name" value="EF_hand_dom"/>
</dbReference>
<reference evidence="8" key="1">
    <citation type="submission" date="2022-10" db="EMBL/GenBank/DDBJ databases">
        <authorList>
            <person name="Chen Y."/>
            <person name="Dougan E. K."/>
            <person name="Chan C."/>
            <person name="Rhodes N."/>
            <person name="Thang M."/>
        </authorList>
    </citation>
    <scope>NUCLEOTIDE SEQUENCE</scope>
</reference>
<dbReference type="GO" id="GO:0005509">
    <property type="term" value="F:calcium ion binding"/>
    <property type="evidence" value="ECO:0007669"/>
    <property type="project" value="InterPro"/>
</dbReference>
<dbReference type="GO" id="GO:0001518">
    <property type="term" value="C:voltage-gated sodium channel complex"/>
    <property type="evidence" value="ECO:0007669"/>
    <property type="project" value="TreeGrafter"/>
</dbReference>
<dbReference type="AlphaFoldDB" id="A0A9P1FZI8"/>
<dbReference type="GO" id="GO:0005248">
    <property type="term" value="F:voltage-gated sodium channel activity"/>
    <property type="evidence" value="ECO:0007669"/>
    <property type="project" value="TreeGrafter"/>
</dbReference>
<keyword evidence="3 6" id="KW-1133">Transmembrane helix</keyword>
<evidence type="ECO:0000313" key="11">
    <source>
        <dbReference type="Proteomes" id="UP001152797"/>
    </source>
</evidence>
<keyword evidence="2 6" id="KW-0812">Transmembrane</keyword>
<evidence type="ECO:0000256" key="3">
    <source>
        <dbReference type="ARBA" id="ARBA00022989"/>
    </source>
</evidence>
<gene>
    <name evidence="8" type="ORF">C1SCF055_LOCUS21975</name>
</gene>
<dbReference type="InterPro" id="IPR043203">
    <property type="entry name" value="VGCC_Ca_Na"/>
</dbReference>
<keyword evidence="4 6" id="KW-0472">Membrane</keyword>
<protein>
    <submittedName>
        <fullName evidence="10">Two pore calcium channel protein 1B</fullName>
    </submittedName>
</protein>
<dbReference type="Gene3D" id="1.10.238.10">
    <property type="entry name" value="EF-hand"/>
    <property type="match status" value="1"/>
</dbReference>
<dbReference type="OrthoDB" id="191686at2759"/>
<evidence type="ECO:0000259" key="7">
    <source>
        <dbReference type="PROSITE" id="PS50222"/>
    </source>
</evidence>
<organism evidence="8">
    <name type="scientific">Cladocopium goreaui</name>
    <dbReference type="NCBI Taxonomy" id="2562237"/>
    <lineage>
        <taxon>Eukaryota</taxon>
        <taxon>Sar</taxon>
        <taxon>Alveolata</taxon>
        <taxon>Dinophyceae</taxon>
        <taxon>Suessiales</taxon>
        <taxon>Symbiodiniaceae</taxon>
        <taxon>Cladocopium</taxon>
    </lineage>
</organism>
<feature type="region of interest" description="Disordered" evidence="5">
    <location>
        <begin position="42"/>
        <end position="69"/>
    </location>
</feature>
<proteinExistence type="predicted"/>
<comment type="caution">
    <text evidence="8">The sequence shown here is derived from an EMBL/GenBank/DDBJ whole genome shotgun (WGS) entry which is preliminary data.</text>
</comment>
<dbReference type="EMBL" id="CAMXCT020002069">
    <property type="protein sequence ID" value="CAL1148779.1"/>
    <property type="molecule type" value="Genomic_DNA"/>
</dbReference>
<dbReference type="InterPro" id="IPR027359">
    <property type="entry name" value="Volt_channel_dom_sf"/>
</dbReference>
<dbReference type="EMBL" id="CAMXCT010002069">
    <property type="protein sequence ID" value="CAI3995404.1"/>
    <property type="molecule type" value="Genomic_DNA"/>
</dbReference>
<dbReference type="InterPro" id="IPR005821">
    <property type="entry name" value="Ion_trans_dom"/>
</dbReference>
<evidence type="ECO:0000256" key="1">
    <source>
        <dbReference type="ARBA" id="ARBA00004141"/>
    </source>
</evidence>
<keyword evidence="11" id="KW-1185">Reference proteome</keyword>
<dbReference type="SUPFAM" id="SSF47473">
    <property type="entry name" value="EF-hand"/>
    <property type="match status" value="1"/>
</dbReference>
<dbReference type="PANTHER" id="PTHR10037">
    <property type="entry name" value="VOLTAGE-GATED CATION CHANNEL CALCIUM AND SODIUM"/>
    <property type="match status" value="1"/>
</dbReference>
<dbReference type="CDD" id="cd00051">
    <property type="entry name" value="EFh"/>
    <property type="match status" value="1"/>
</dbReference>
<dbReference type="PANTHER" id="PTHR10037:SF62">
    <property type="entry name" value="SODIUM CHANNEL PROTEIN 60E"/>
    <property type="match status" value="1"/>
</dbReference>